<dbReference type="GO" id="GO:0030170">
    <property type="term" value="F:pyridoxal phosphate binding"/>
    <property type="evidence" value="ECO:0007669"/>
    <property type="project" value="UniProtKB-UniRule"/>
</dbReference>
<dbReference type="PANTHER" id="PTHR30511:SF0">
    <property type="entry name" value="ALANINE RACEMASE, CATABOLIC-RELATED"/>
    <property type="match status" value="1"/>
</dbReference>
<evidence type="ECO:0000256" key="3">
    <source>
        <dbReference type="ARBA" id="ARBA00023235"/>
    </source>
</evidence>
<feature type="modified residue" description="N6-(pyridoxal phosphate)lysine" evidence="4 5">
    <location>
        <position position="33"/>
    </location>
</feature>
<dbReference type="Pfam" id="PF00842">
    <property type="entry name" value="Ala_racemase_C"/>
    <property type="match status" value="1"/>
</dbReference>
<comment type="pathway">
    <text evidence="4">Amino-acid biosynthesis; D-alanine biosynthesis; D-alanine from L-alanine: step 1/1.</text>
</comment>
<dbReference type="GO" id="GO:0005829">
    <property type="term" value="C:cytosol"/>
    <property type="evidence" value="ECO:0007669"/>
    <property type="project" value="TreeGrafter"/>
</dbReference>
<dbReference type="GO" id="GO:0030632">
    <property type="term" value="P:D-alanine biosynthetic process"/>
    <property type="evidence" value="ECO:0007669"/>
    <property type="project" value="UniProtKB-UniRule"/>
</dbReference>
<comment type="catalytic activity">
    <reaction evidence="4">
        <text>L-alanine = D-alanine</text>
        <dbReference type="Rhea" id="RHEA:20249"/>
        <dbReference type="ChEBI" id="CHEBI:57416"/>
        <dbReference type="ChEBI" id="CHEBI:57972"/>
        <dbReference type="EC" id="5.1.1.1"/>
    </reaction>
</comment>
<dbReference type="Gene3D" id="3.20.20.10">
    <property type="entry name" value="Alanine racemase"/>
    <property type="match status" value="1"/>
</dbReference>
<dbReference type="SUPFAM" id="SSF51419">
    <property type="entry name" value="PLP-binding barrel"/>
    <property type="match status" value="1"/>
</dbReference>
<evidence type="ECO:0000256" key="4">
    <source>
        <dbReference type="HAMAP-Rule" id="MF_01201"/>
    </source>
</evidence>
<feature type="domain" description="Alanine racemase C-terminal" evidence="7">
    <location>
        <begin position="229"/>
        <end position="353"/>
    </location>
</feature>
<dbReference type="GO" id="GO:0008784">
    <property type="term" value="F:alanine racemase activity"/>
    <property type="evidence" value="ECO:0007669"/>
    <property type="project" value="UniProtKB-UniRule"/>
</dbReference>
<dbReference type="FunFam" id="3.20.20.10:FF:000002">
    <property type="entry name" value="Alanine racemase"/>
    <property type="match status" value="1"/>
</dbReference>
<reference evidence="8 9" key="1">
    <citation type="submission" date="2019-03" db="EMBL/GenBank/DDBJ databases">
        <title>Genomic Encyclopedia of Type Strains, Phase IV (KMG-IV): sequencing the most valuable type-strain genomes for metagenomic binning, comparative biology and taxonomic classification.</title>
        <authorList>
            <person name="Goeker M."/>
        </authorList>
    </citation>
    <scope>NUCLEOTIDE SEQUENCE [LARGE SCALE GENOMIC DNA]</scope>
    <source>
        <strain evidence="8 9">DSM 100055</strain>
    </source>
</reference>
<dbReference type="Proteomes" id="UP000294678">
    <property type="component" value="Unassembled WGS sequence"/>
</dbReference>
<feature type="binding site" evidence="4 6">
    <location>
        <position position="298"/>
    </location>
    <ligand>
        <name>substrate</name>
    </ligand>
</feature>
<dbReference type="EC" id="5.1.1.1" evidence="4"/>
<dbReference type="NCBIfam" id="TIGR00492">
    <property type="entry name" value="alr"/>
    <property type="match status" value="1"/>
</dbReference>
<dbReference type="PROSITE" id="PS00395">
    <property type="entry name" value="ALANINE_RACEMASE"/>
    <property type="match status" value="1"/>
</dbReference>
<dbReference type="InterPro" id="IPR001608">
    <property type="entry name" value="Ala_racemase_N"/>
</dbReference>
<dbReference type="EMBL" id="SOBG01000006">
    <property type="protein sequence ID" value="TDT69212.1"/>
    <property type="molecule type" value="Genomic_DNA"/>
</dbReference>
<dbReference type="CDD" id="cd00430">
    <property type="entry name" value="PLPDE_III_AR"/>
    <property type="match status" value="1"/>
</dbReference>
<evidence type="ECO:0000256" key="6">
    <source>
        <dbReference type="PIRSR" id="PIRSR600821-52"/>
    </source>
</evidence>
<proteinExistence type="inferred from homology"/>
<dbReference type="SUPFAM" id="SSF50621">
    <property type="entry name" value="Alanine racemase C-terminal domain-like"/>
    <property type="match status" value="1"/>
</dbReference>
<comment type="cofactor">
    <cofactor evidence="1 4 5">
        <name>pyridoxal 5'-phosphate</name>
        <dbReference type="ChEBI" id="CHEBI:597326"/>
    </cofactor>
</comment>
<sequence length="353" mass="40334">MRAWAEINIKNLEHNINIIKNISNNHDILGILKADAYGHGAIEISKILKKNGIKIFGVASVDEAIELRKNGIKDDILILGCVLSDEYDDIIKYNIIITVASFENIKNIEKYKIYPRIHIAIDTGMGRRGFFSEEFLKAYNYIKNNKIAKIEGIYSHFSVADVEEEKKYTINQLREFEKLTHNIEVKYKHISNSAGIINYLDKTNSNLIRPGIALYGINTTKKELDLRNVLKFKSRIVHLKKIDKPRYISYMKKYLAKEGEVIATISAGYADGVKRAFSNKGYVKIHNVKCKIVGLVCMDQFMVSIDSSIVDKVKLGDEVIIYDENISELASMIDTIPYELLTSLTKRVKRVYL</sequence>
<dbReference type="Pfam" id="PF01168">
    <property type="entry name" value="Ala_racemase_N"/>
    <property type="match status" value="1"/>
</dbReference>
<keyword evidence="9" id="KW-1185">Reference proteome</keyword>
<protein>
    <recommendedName>
        <fullName evidence="4">Alanine racemase</fullName>
        <ecNumber evidence="4">5.1.1.1</ecNumber>
    </recommendedName>
</protein>
<evidence type="ECO:0000256" key="1">
    <source>
        <dbReference type="ARBA" id="ARBA00001933"/>
    </source>
</evidence>
<dbReference type="InterPro" id="IPR009006">
    <property type="entry name" value="Ala_racemase/Decarboxylase_C"/>
</dbReference>
<comment type="similarity">
    <text evidence="4">Belongs to the alanine racemase family.</text>
</comment>
<dbReference type="InterPro" id="IPR029066">
    <property type="entry name" value="PLP-binding_barrel"/>
</dbReference>
<dbReference type="AlphaFoldDB" id="A0AA46I598"/>
<feature type="binding site" evidence="4 6">
    <location>
        <position position="127"/>
    </location>
    <ligand>
        <name>substrate</name>
    </ligand>
</feature>
<gene>
    <name evidence="8" type="ORF">EV215_1554</name>
</gene>
<dbReference type="HAMAP" id="MF_01201">
    <property type="entry name" value="Ala_racemase"/>
    <property type="match status" value="1"/>
</dbReference>
<keyword evidence="3 4" id="KW-0413">Isomerase</keyword>
<name>A0AA46I598_9FUSO</name>
<evidence type="ECO:0000313" key="8">
    <source>
        <dbReference type="EMBL" id="TDT69212.1"/>
    </source>
</evidence>
<evidence type="ECO:0000259" key="7">
    <source>
        <dbReference type="SMART" id="SM01005"/>
    </source>
</evidence>
<dbReference type="PANTHER" id="PTHR30511">
    <property type="entry name" value="ALANINE RACEMASE"/>
    <property type="match status" value="1"/>
</dbReference>
<dbReference type="SMART" id="SM01005">
    <property type="entry name" value="Ala_racemase_C"/>
    <property type="match status" value="1"/>
</dbReference>
<comment type="caution">
    <text evidence="8">The sequence shown here is derived from an EMBL/GenBank/DDBJ whole genome shotgun (WGS) entry which is preliminary data.</text>
</comment>
<dbReference type="InterPro" id="IPR020622">
    <property type="entry name" value="Ala_racemase_pyridoxalP-BS"/>
</dbReference>
<dbReference type="InterPro" id="IPR000821">
    <property type="entry name" value="Ala_racemase"/>
</dbReference>
<evidence type="ECO:0000256" key="2">
    <source>
        <dbReference type="ARBA" id="ARBA00022898"/>
    </source>
</evidence>
<keyword evidence="2 4" id="KW-0663">Pyridoxal phosphate</keyword>
<evidence type="ECO:0000256" key="5">
    <source>
        <dbReference type="PIRSR" id="PIRSR600821-50"/>
    </source>
</evidence>
<accession>A0AA46I598</accession>
<feature type="active site" description="Proton acceptor; specific for L-alanine" evidence="4">
    <location>
        <position position="250"/>
    </location>
</feature>
<dbReference type="InterPro" id="IPR011079">
    <property type="entry name" value="Ala_racemase_C"/>
</dbReference>
<comment type="function">
    <text evidence="4">Catalyzes the interconversion of L-alanine and D-alanine. May also act on other amino acids.</text>
</comment>
<dbReference type="Gene3D" id="2.40.37.10">
    <property type="entry name" value="Lyase, Ornithine Decarboxylase, Chain A, domain 1"/>
    <property type="match status" value="1"/>
</dbReference>
<feature type="active site" description="Proton acceptor; specific for D-alanine" evidence="4">
    <location>
        <position position="33"/>
    </location>
</feature>
<evidence type="ECO:0000313" key="9">
    <source>
        <dbReference type="Proteomes" id="UP000294678"/>
    </source>
</evidence>
<dbReference type="PRINTS" id="PR00992">
    <property type="entry name" value="ALARACEMASE"/>
</dbReference>
<organism evidence="8 9">
    <name type="scientific">Hypnocyclicus thermotrophus</name>
    <dbReference type="NCBI Taxonomy" id="1627895"/>
    <lineage>
        <taxon>Bacteria</taxon>
        <taxon>Fusobacteriati</taxon>
        <taxon>Fusobacteriota</taxon>
        <taxon>Fusobacteriia</taxon>
        <taxon>Fusobacteriales</taxon>
        <taxon>Fusobacteriaceae</taxon>
        <taxon>Hypnocyclicus</taxon>
    </lineage>
</organism>